<name>A0A2X0MNE5_9BASI</name>
<keyword evidence="6" id="KW-0540">Nuclease</keyword>
<keyword evidence="8" id="KW-0547">Nucleotide-binding</keyword>
<evidence type="ECO:0000256" key="2">
    <source>
        <dbReference type="ARBA" id="ARBA00022578"/>
    </source>
</evidence>
<comment type="function">
    <text evidence="1">The aspartyl protease (PR) mediates the proteolytic cleavages of the Gag and Gag-Pol polyproteins after assembly of the VLP.</text>
</comment>
<dbReference type="GO" id="GO:0015074">
    <property type="term" value="P:DNA integration"/>
    <property type="evidence" value="ECO:0007669"/>
    <property type="project" value="UniProtKB-KW"/>
</dbReference>
<evidence type="ECO:0000256" key="11">
    <source>
        <dbReference type="ARBA" id="ARBA00022840"/>
    </source>
</evidence>
<dbReference type="Pfam" id="PF25597">
    <property type="entry name" value="SH3_retrovirus"/>
    <property type="match status" value="1"/>
</dbReference>
<keyword evidence="16" id="KW-0808">Transferase</keyword>
<dbReference type="GO" id="GO:0006508">
    <property type="term" value="P:proteolysis"/>
    <property type="evidence" value="ECO:0007669"/>
    <property type="project" value="UniProtKB-KW"/>
</dbReference>
<evidence type="ECO:0000256" key="5">
    <source>
        <dbReference type="ARBA" id="ARBA00022695"/>
    </source>
</evidence>
<keyword evidence="11" id="KW-0067">ATP-binding</keyword>
<evidence type="ECO:0000313" key="25">
    <source>
        <dbReference type="Proteomes" id="UP000249464"/>
    </source>
</evidence>
<dbReference type="GO" id="GO:0003887">
    <property type="term" value="F:DNA-directed DNA polymerase activity"/>
    <property type="evidence" value="ECO:0007669"/>
    <property type="project" value="UniProtKB-KW"/>
</dbReference>
<accession>A0A2X0MNE5</accession>
<dbReference type="InterPro" id="IPR036397">
    <property type="entry name" value="RNaseH_sf"/>
</dbReference>
<keyword evidence="18" id="KW-0233">DNA recombination</keyword>
<keyword evidence="25" id="KW-1185">Reference proteome</keyword>
<keyword evidence="17" id="KW-0917">Virion maturation</keyword>
<dbReference type="Pfam" id="PF22936">
    <property type="entry name" value="Pol_BBD"/>
    <property type="match status" value="1"/>
</dbReference>
<evidence type="ECO:0000313" key="24">
    <source>
        <dbReference type="EMBL" id="SGZ16682.1"/>
    </source>
</evidence>
<evidence type="ECO:0000256" key="15">
    <source>
        <dbReference type="ARBA" id="ARBA00022918"/>
    </source>
</evidence>
<sequence length="475" mass="53091">MSPSSRCYNDTTMPTPSPSLATIMFVLVTIIVLYHTFATALAHATSRYRTMTQLDTSHLEPTVSVTVRPSVNIVALLGHLNSNRALHLPNDTLVLDSGASHHMVKDASLFDIWHTHSHVPVDGAGGSLMAQGTGSITIRTSKRQLIKLCNVYYVPDLPANLISVMQLRRESVYTHFGKTIELRTQGRIIAATIPLLTLHQRVGHLSLPNLQRAVSSGQLQGQTWTYSAAECNTFACNTCKPAKATRTPFPTSTSRALQPLELVHSDVLTLPEPASDGERYVVTFIDNYSRKMWVKALKNKSQVFETFKSWHAMIERSTGLQLRTLRTDNGGEYTSKAFINYCSTHGITRQLTIPYTPEQNGRAERLNRTIVEGTITLLQQSGLPMKLWREALLYVVDTKNLSPHSALGHKIPDAICCHAWHTTPQHKRSKLEPKAKPFIFVGFNNKSKAWTLYDPATTLFFLSRDIKFNEKVFPA</sequence>
<evidence type="ECO:0000256" key="18">
    <source>
        <dbReference type="ARBA" id="ARBA00023172"/>
    </source>
</evidence>
<keyword evidence="16" id="KW-0239">DNA-directed DNA polymerase</keyword>
<dbReference type="GO" id="GO:0003723">
    <property type="term" value="F:RNA binding"/>
    <property type="evidence" value="ECO:0007669"/>
    <property type="project" value="UniProtKB-KW"/>
</dbReference>
<evidence type="ECO:0000256" key="10">
    <source>
        <dbReference type="ARBA" id="ARBA00022801"/>
    </source>
</evidence>
<feature type="domain" description="Peptidase A2" evidence="22">
    <location>
        <begin position="91"/>
        <end position="162"/>
    </location>
</feature>
<keyword evidence="2" id="KW-0815">Transposition</keyword>
<feature type="domain" description="Integrase catalytic" evidence="23">
    <location>
        <begin position="255"/>
        <end position="420"/>
    </location>
</feature>
<dbReference type="PANTHER" id="PTHR42648:SF11">
    <property type="entry name" value="TRANSPOSON TY4-P GAG-POL POLYPROTEIN"/>
    <property type="match status" value="1"/>
</dbReference>
<evidence type="ECO:0000256" key="3">
    <source>
        <dbReference type="ARBA" id="ARBA00022612"/>
    </source>
</evidence>
<dbReference type="Proteomes" id="UP000249464">
    <property type="component" value="Unassembled WGS sequence"/>
</dbReference>
<dbReference type="GO" id="GO:0005634">
    <property type="term" value="C:nucleus"/>
    <property type="evidence" value="ECO:0007669"/>
    <property type="project" value="UniProtKB-ARBA"/>
</dbReference>
<dbReference type="GO" id="GO:0006310">
    <property type="term" value="P:DNA recombination"/>
    <property type="evidence" value="ECO:0007669"/>
    <property type="project" value="UniProtKB-KW"/>
</dbReference>
<dbReference type="PANTHER" id="PTHR42648">
    <property type="entry name" value="TRANSPOSASE, PUTATIVE-RELATED"/>
    <property type="match status" value="1"/>
</dbReference>
<evidence type="ECO:0000256" key="19">
    <source>
        <dbReference type="ARBA" id="ARBA00048173"/>
    </source>
</evidence>
<keyword evidence="5" id="KW-0548">Nucleotidyltransferase</keyword>
<evidence type="ECO:0000259" key="23">
    <source>
        <dbReference type="PROSITE" id="PS50994"/>
    </source>
</evidence>
<dbReference type="PROSITE" id="PS50994">
    <property type="entry name" value="INTEGRASE"/>
    <property type="match status" value="1"/>
</dbReference>
<keyword evidence="21" id="KW-0812">Transmembrane</keyword>
<dbReference type="InterPro" id="IPR057670">
    <property type="entry name" value="SH3_retrovirus"/>
</dbReference>
<dbReference type="InterPro" id="IPR001995">
    <property type="entry name" value="Peptidase_A2_cat"/>
</dbReference>
<keyword evidence="7" id="KW-0479">Metal-binding</keyword>
<keyword evidence="21" id="KW-0472">Membrane</keyword>
<dbReference type="GO" id="GO:0004519">
    <property type="term" value="F:endonuclease activity"/>
    <property type="evidence" value="ECO:0007669"/>
    <property type="project" value="UniProtKB-KW"/>
</dbReference>
<keyword evidence="13" id="KW-0694">RNA-binding</keyword>
<dbReference type="InterPro" id="IPR054722">
    <property type="entry name" value="PolX-like_BBD"/>
</dbReference>
<keyword evidence="3" id="KW-1188">Viral release from host cell</keyword>
<keyword evidence="12" id="KW-0460">Magnesium</keyword>
<dbReference type="SUPFAM" id="SSF53098">
    <property type="entry name" value="Ribonuclease H-like"/>
    <property type="match status" value="1"/>
</dbReference>
<keyword evidence="21" id="KW-1133">Transmembrane helix</keyword>
<dbReference type="GO" id="GO:0005524">
    <property type="term" value="F:ATP binding"/>
    <property type="evidence" value="ECO:0007669"/>
    <property type="project" value="UniProtKB-KW"/>
</dbReference>
<protein>
    <submittedName>
        <fullName evidence="24">BQ5605_C020g09057 protein</fullName>
    </submittedName>
</protein>
<dbReference type="GO" id="GO:0032196">
    <property type="term" value="P:transposition"/>
    <property type="evidence" value="ECO:0007669"/>
    <property type="project" value="UniProtKB-KW"/>
</dbReference>
<keyword evidence="14" id="KW-0229">DNA integration</keyword>
<keyword evidence="9" id="KW-0255">Endonuclease</keyword>
<evidence type="ECO:0000259" key="22">
    <source>
        <dbReference type="PROSITE" id="PS50175"/>
    </source>
</evidence>
<dbReference type="GO" id="GO:0046872">
    <property type="term" value="F:metal ion binding"/>
    <property type="evidence" value="ECO:0007669"/>
    <property type="project" value="UniProtKB-KW"/>
</dbReference>
<evidence type="ECO:0000256" key="12">
    <source>
        <dbReference type="ARBA" id="ARBA00022842"/>
    </source>
</evidence>
<dbReference type="Pfam" id="PF00665">
    <property type="entry name" value="rve"/>
    <property type="match status" value="1"/>
</dbReference>
<keyword evidence="15" id="KW-0695">RNA-directed DNA polymerase</keyword>
<evidence type="ECO:0000256" key="21">
    <source>
        <dbReference type="SAM" id="Phobius"/>
    </source>
</evidence>
<evidence type="ECO:0000256" key="8">
    <source>
        <dbReference type="ARBA" id="ARBA00022741"/>
    </source>
</evidence>
<dbReference type="PROSITE" id="PS50175">
    <property type="entry name" value="ASP_PROT_RETROV"/>
    <property type="match status" value="1"/>
</dbReference>
<evidence type="ECO:0000256" key="16">
    <source>
        <dbReference type="ARBA" id="ARBA00022932"/>
    </source>
</evidence>
<dbReference type="AlphaFoldDB" id="A0A2X0MNE5"/>
<evidence type="ECO:0000256" key="20">
    <source>
        <dbReference type="ARBA" id="ARBA00049244"/>
    </source>
</evidence>
<dbReference type="Gene3D" id="3.30.420.10">
    <property type="entry name" value="Ribonuclease H-like superfamily/Ribonuclease H"/>
    <property type="match status" value="1"/>
</dbReference>
<comment type="catalytic activity">
    <reaction evidence="20">
        <text>DNA(n) + a 2'-deoxyribonucleoside 5'-triphosphate = DNA(n+1) + diphosphate</text>
        <dbReference type="Rhea" id="RHEA:22508"/>
        <dbReference type="Rhea" id="RHEA-COMP:17339"/>
        <dbReference type="Rhea" id="RHEA-COMP:17340"/>
        <dbReference type="ChEBI" id="CHEBI:33019"/>
        <dbReference type="ChEBI" id="CHEBI:61560"/>
        <dbReference type="ChEBI" id="CHEBI:173112"/>
        <dbReference type="EC" id="2.7.7.7"/>
    </reaction>
</comment>
<dbReference type="InterPro" id="IPR039537">
    <property type="entry name" value="Retrotran_Ty1/copia-like"/>
</dbReference>
<keyword evidence="4" id="KW-0645">Protease</keyword>
<dbReference type="GO" id="GO:0004190">
    <property type="term" value="F:aspartic-type endopeptidase activity"/>
    <property type="evidence" value="ECO:0007669"/>
    <property type="project" value="InterPro"/>
</dbReference>
<comment type="catalytic activity">
    <reaction evidence="19">
        <text>DNA(n) + a 2'-deoxyribonucleoside 5'-triphosphate = DNA(n+1) + diphosphate</text>
        <dbReference type="Rhea" id="RHEA:22508"/>
        <dbReference type="Rhea" id="RHEA-COMP:17339"/>
        <dbReference type="Rhea" id="RHEA-COMP:17340"/>
        <dbReference type="ChEBI" id="CHEBI:33019"/>
        <dbReference type="ChEBI" id="CHEBI:61560"/>
        <dbReference type="ChEBI" id="CHEBI:173112"/>
        <dbReference type="EC" id="2.7.7.49"/>
    </reaction>
</comment>
<evidence type="ECO:0000256" key="9">
    <source>
        <dbReference type="ARBA" id="ARBA00022759"/>
    </source>
</evidence>
<organism evidence="24 25">
    <name type="scientific">Microbotryum silenes-dioicae</name>
    <dbReference type="NCBI Taxonomy" id="796604"/>
    <lineage>
        <taxon>Eukaryota</taxon>
        <taxon>Fungi</taxon>
        <taxon>Dikarya</taxon>
        <taxon>Basidiomycota</taxon>
        <taxon>Pucciniomycotina</taxon>
        <taxon>Microbotryomycetes</taxon>
        <taxon>Microbotryales</taxon>
        <taxon>Microbotryaceae</taxon>
        <taxon>Microbotryum</taxon>
    </lineage>
</organism>
<dbReference type="InterPro" id="IPR012337">
    <property type="entry name" value="RNaseH-like_sf"/>
</dbReference>
<evidence type="ECO:0000256" key="17">
    <source>
        <dbReference type="ARBA" id="ARBA00023113"/>
    </source>
</evidence>
<dbReference type="GO" id="GO:0003964">
    <property type="term" value="F:RNA-directed DNA polymerase activity"/>
    <property type="evidence" value="ECO:0007669"/>
    <property type="project" value="UniProtKB-KW"/>
</dbReference>
<dbReference type="InterPro" id="IPR001584">
    <property type="entry name" value="Integrase_cat-core"/>
</dbReference>
<evidence type="ECO:0000256" key="14">
    <source>
        <dbReference type="ARBA" id="ARBA00022908"/>
    </source>
</evidence>
<evidence type="ECO:0000256" key="13">
    <source>
        <dbReference type="ARBA" id="ARBA00022884"/>
    </source>
</evidence>
<feature type="transmembrane region" description="Helical" evidence="21">
    <location>
        <begin position="20"/>
        <end position="42"/>
    </location>
</feature>
<dbReference type="EMBL" id="FQNC01000082">
    <property type="protein sequence ID" value="SGZ16682.1"/>
    <property type="molecule type" value="Genomic_DNA"/>
</dbReference>
<evidence type="ECO:0000256" key="7">
    <source>
        <dbReference type="ARBA" id="ARBA00022723"/>
    </source>
</evidence>
<evidence type="ECO:0000256" key="4">
    <source>
        <dbReference type="ARBA" id="ARBA00022670"/>
    </source>
</evidence>
<gene>
    <name evidence="24" type="primary">BQ5605_C020g09057</name>
    <name evidence="24" type="ORF">BQ5605_C020G09057</name>
</gene>
<evidence type="ECO:0000256" key="6">
    <source>
        <dbReference type="ARBA" id="ARBA00022722"/>
    </source>
</evidence>
<evidence type="ECO:0000256" key="1">
    <source>
        <dbReference type="ARBA" id="ARBA00002180"/>
    </source>
</evidence>
<proteinExistence type="predicted"/>
<keyword evidence="10" id="KW-0378">Hydrolase</keyword>
<reference evidence="24 25" key="1">
    <citation type="submission" date="2016-11" db="EMBL/GenBank/DDBJ databases">
        <authorList>
            <person name="Jaros S."/>
            <person name="Januszkiewicz K."/>
            <person name="Wedrychowicz H."/>
        </authorList>
    </citation>
    <scope>NUCLEOTIDE SEQUENCE [LARGE SCALE GENOMIC DNA]</scope>
</reference>